<dbReference type="HOGENOM" id="CLU_1748657_0_0_11"/>
<dbReference type="STRING" id="1003195.SCATT_22970"/>
<dbReference type="eggNOG" id="ENOG5032CB2">
    <property type="taxonomic scope" value="Bacteria"/>
</dbReference>
<dbReference type="AlphaFoldDB" id="F8K0P4"/>
<dbReference type="RefSeq" id="WP_014143059.1">
    <property type="nucleotide sequence ID" value="NC_016111.1"/>
</dbReference>
<accession>F8K0P4</accession>
<dbReference type="EMBL" id="CP003219">
    <property type="protein sequence ID" value="AEW94668.1"/>
    <property type="molecule type" value="Genomic_DNA"/>
</dbReference>
<organism evidence="1 2">
    <name type="scientific">Streptantibioticus cattleyicolor (strain ATCC 35852 / DSM 46488 / JCM 4925 / NBRC 14057 / NRRL 8057)</name>
    <name type="common">Streptomyces cattleya</name>
    <dbReference type="NCBI Taxonomy" id="1003195"/>
    <lineage>
        <taxon>Bacteria</taxon>
        <taxon>Bacillati</taxon>
        <taxon>Actinomycetota</taxon>
        <taxon>Actinomycetes</taxon>
        <taxon>Kitasatosporales</taxon>
        <taxon>Streptomycetaceae</taxon>
        <taxon>Streptantibioticus</taxon>
    </lineage>
</organism>
<gene>
    <name evidence="1" type="ordered locus">SCATT_22970</name>
</gene>
<evidence type="ECO:0000313" key="2">
    <source>
        <dbReference type="Proteomes" id="UP000007842"/>
    </source>
</evidence>
<accession>G8WQD6</accession>
<dbReference type="KEGG" id="sct:SCAT_2313"/>
<proteinExistence type="predicted"/>
<name>F8K0P4_STREN</name>
<dbReference type="PATRIC" id="fig|1003195.11.peg.3823"/>
<dbReference type="KEGG" id="scy:SCATT_22970"/>
<dbReference type="Proteomes" id="UP000007842">
    <property type="component" value="Chromosome"/>
</dbReference>
<protein>
    <submittedName>
        <fullName evidence="1">Uncharacterized protein</fullName>
    </submittedName>
</protein>
<evidence type="ECO:0000313" key="1">
    <source>
        <dbReference type="EMBL" id="AEW94668.1"/>
    </source>
</evidence>
<reference evidence="2" key="1">
    <citation type="submission" date="2011-12" db="EMBL/GenBank/DDBJ databases">
        <title>Complete genome sequence of Streptomyces cattleya strain DSM 46488.</title>
        <authorList>
            <person name="Ou H.-Y."/>
            <person name="Li P."/>
            <person name="Zhao C."/>
            <person name="O'Hagan D."/>
            <person name="Deng Z."/>
        </authorList>
    </citation>
    <scope>NUCLEOTIDE SEQUENCE [LARGE SCALE GENOMIC DNA]</scope>
    <source>
        <strain evidence="2">ATCC 35852 / DSM 46488 / JCM 4925 / NBRC 14057 / NRRL 8057</strain>
    </source>
</reference>
<sequence length="144" mass="15400">MALRLTGTGRVTVTRLTYQWPDRRCVLAYTTTGTLGETAVVATVPVPGRPGTDPDLWAVATAHLDPGPFGPSIQSAARWLLTTALGARLTTSPHSFDAHAATWHADIVASFDLTEPHAGHLHGHVGRLSFADQSLNERAWGLVD</sequence>
<dbReference type="OrthoDB" id="4293314at2"/>
<keyword evidence="2" id="KW-1185">Reference proteome</keyword>